<dbReference type="InterPro" id="IPR000209">
    <property type="entry name" value="Peptidase_S8/S53_dom"/>
</dbReference>
<comment type="similarity">
    <text evidence="1 5">Belongs to the peptidase S8 family.</text>
</comment>
<reference evidence="7 8" key="1">
    <citation type="submission" date="2019-03" db="EMBL/GenBank/DDBJ databases">
        <title>Genomic Encyclopedia of Type Strains, Phase IV (KMG-IV): sequencing the most valuable type-strain genomes for metagenomic binning, comparative biology and taxonomic classification.</title>
        <authorList>
            <person name="Goeker M."/>
        </authorList>
    </citation>
    <scope>NUCLEOTIDE SEQUENCE [LARGE SCALE GENOMIC DNA]</scope>
    <source>
        <strain evidence="7 8">DSM 11170</strain>
    </source>
</reference>
<dbReference type="CDD" id="cd04847">
    <property type="entry name" value="Peptidases_S8_Subtilisin_like_2"/>
    <property type="match status" value="1"/>
</dbReference>
<dbReference type="InterPro" id="IPR034074">
    <property type="entry name" value="Y4bN_pept_dom"/>
</dbReference>
<proteinExistence type="inferred from homology"/>
<feature type="domain" description="Peptidase S8/S53" evidence="6">
    <location>
        <begin position="13"/>
        <end position="253"/>
    </location>
</feature>
<evidence type="ECO:0000256" key="2">
    <source>
        <dbReference type="ARBA" id="ARBA00022670"/>
    </source>
</evidence>
<keyword evidence="8" id="KW-1185">Reference proteome</keyword>
<dbReference type="InterPro" id="IPR050131">
    <property type="entry name" value="Peptidase_S8_subtilisin-like"/>
</dbReference>
<organism evidence="7 8">
    <name type="scientific">Heliophilum fasciatum</name>
    <dbReference type="NCBI Taxonomy" id="35700"/>
    <lineage>
        <taxon>Bacteria</taxon>
        <taxon>Bacillati</taxon>
        <taxon>Bacillota</taxon>
        <taxon>Clostridia</taxon>
        <taxon>Eubacteriales</taxon>
        <taxon>Heliobacteriaceae</taxon>
        <taxon>Heliophilum</taxon>
    </lineage>
</organism>
<dbReference type="SUPFAM" id="SSF52743">
    <property type="entry name" value="Subtilisin-like"/>
    <property type="match status" value="1"/>
</dbReference>
<dbReference type="PANTHER" id="PTHR43806:SF11">
    <property type="entry name" value="CEREVISIN-RELATED"/>
    <property type="match status" value="1"/>
</dbReference>
<dbReference type="InterPro" id="IPR036852">
    <property type="entry name" value="Peptidase_S8/S53_dom_sf"/>
</dbReference>
<dbReference type="PROSITE" id="PS51892">
    <property type="entry name" value="SUBTILASE"/>
    <property type="match status" value="1"/>
</dbReference>
<dbReference type="Gene3D" id="3.40.50.200">
    <property type="entry name" value="Peptidase S8/S53 domain"/>
    <property type="match status" value="1"/>
</dbReference>
<evidence type="ECO:0000256" key="3">
    <source>
        <dbReference type="ARBA" id="ARBA00022801"/>
    </source>
</evidence>
<dbReference type="Pfam" id="PF00082">
    <property type="entry name" value="Peptidase_S8"/>
    <property type="match status" value="1"/>
</dbReference>
<evidence type="ECO:0000259" key="6">
    <source>
        <dbReference type="Pfam" id="PF00082"/>
    </source>
</evidence>
<dbReference type="PROSITE" id="PS51257">
    <property type="entry name" value="PROKAR_LIPOPROTEIN"/>
    <property type="match status" value="1"/>
</dbReference>
<accession>A0A4R2RJL9</accession>
<dbReference type="PROSITE" id="PS00138">
    <property type="entry name" value="SUBTILASE_SER"/>
    <property type="match status" value="1"/>
</dbReference>
<dbReference type="GO" id="GO:0006508">
    <property type="term" value="P:proteolysis"/>
    <property type="evidence" value="ECO:0007669"/>
    <property type="project" value="UniProtKB-KW"/>
</dbReference>
<dbReference type="EMBL" id="SLXT01000019">
    <property type="protein sequence ID" value="TCP62719.1"/>
    <property type="molecule type" value="Genomic_DNA"/>
</dbReference>
<keyword evidence="2" id="KW-0645">Protease</keyword>
<gene>
    <name evidence="7" type="ORF">EDD73_11967</name>
</gene>
<evidence type="ECO:0000313" key="8">
    <source>
        <dbReference type="Proteomes" id="UP000294813"/>
    </source>
</evidence>
<comment type="caution">
    <text evidence="5">Lacks conserved residue(s) required for the propagation of feature annotation.</text>
</comment>
<evidence type="ECO:0000256" key="4">
    <source>
        <dbReference type="ARBA" id="ARBA00022825"/>
    </source>
</evidence>
<evidence type="ECO:0000256" key="1">
    <source>
        <dbReference type="ARBA" id="ARBA00011073"/>
    </source>
</evidence>
<sequence>MFDRYTSYPETSIDRSHGTFVAGIACFGDILQDKPYTGVSGCKLFDATVFPNPRAESILEADLINNINEVIDRYGDRIKIWNLSLGSKQSTEEKEFSHFGIALDNIQDAKKVLIIKSAGNCNNYINGLEASRISRGADSVRAITVGSVAQSTSNGDLAEENHVSPFSRVGPGPSFIIKPDLVHYGGNCGVNNGRVTDNGVNSFRIDGTVYKKVGTSFSTPRVSAIAAGLQKQIIEDFDPLLIKALLIHSSQYPDNINLPIEEKLKKLGFGIPKNVGEIIFNDEYEATLILRHSLTKGEFIEILDFPFPQSLVDNDGYYYGQIIATVVNSPILSESQGAEYCQSNIELKLGTYDKKKIRDTSKRNIKNPIGRDGGGNILTADVFSKKKEYSGTKFGQTEKILTRYGDKFYPHKKYAIDLSELKPGNKEKYIKAPKGWYIKVSGLYRSFIEKKAQFDNTDLSQEFCIIITVRDHLRKNPIYNEVEKMLDANNFIHRNIRITQDIRVILDNQRQ</sequence>
<dbReference type="OrthoDB" id="9759014at2"/>
<dbReference type="AlphaFoldDB" id="A0A4R2RJL9"/>
<comment type="caution">
    <text evidence="7">The sequence shown here is derived from an EMBL/GenBank/DDBJ whole genome shotgun (WGS) entry which is preliminary data.</text>
</comment>
<protein>
    <submittedName>
        <fullName evidence="7">Subtilase family protein</fullName>
    </submittedName>
</protein>
<dbReference type="Proteomes" id="UP000294813">
    <property type="component" value="Unassembled WGS sequence"/>
</dbReference>
<evidence type="ECO:0000256" key="5">
    <source>
        <dbReference type="PROSITE-ProRule" id="PRU01240"/>
    </source>
</evidence>
<dbReference type="PANTHER" id="PTHR43806">
    <property type="entry name" value="PEPTIDASE S8"/>
    <property type="match status" value="1"/>
</dbReference>
<name>A0A4R2RJL9_9FIRM</name>
<evidence type="ECO:0000313" key="7">
    <source>
        <dbReference type="EMBL" id="TCP62719.1"/>
    </source>
</evidence>
<dbReference type="GO" id="GO:0004252">
    <property type="term" value="F:serine-type endopeptidase activity"/>
    <property type="evidence" value="ECO:0007669"/>
    <property type="project" value="InterPro"/>
</dbReference>
<keyword evidence="3" id="KW-0378">Hydrolase</keyword>
<dbReference type="InterPro" id="IPR023828">
    <property type="entry name" value="Peptidase_S8_Ser-AS"/>
</dbReference>
<keyword evidence="4" id="KW-0720">Serine protease</keyword>